<dbReference type="InterPro" id="IPR050595">
    <property type="entry name" value="Bact_response_regulator"/>
</dbReference>
<dbReference type="PANTHER" id="PTHR44591">
    <property type="entry name" value="STRESS RESPONSE REGULATOR PROTEIN 1"/>
    <property type="match status" value="1"/>
</dbReference>
<dbReference type="SMART" id="SM00448">
    <property type="entry name" value="REC"/>
    <property type="match status" value="1"/>
</dbReference>
<evidence type="ECO:0000256" key="2">
    <source>
        <dbReference type="PROSITE-ProRule" id="PRU00169"/>
    </source>
</evidence>
<protein>
    <submittedName>
        <fullName evidence="4">Response regulator</fullName>
    </submittedName>
</protein>
<gene>
    <name evidence="4" type="ORF">E4633_10765</name>
</gene>
<organism evidence="4 5">
    <name type="scientific">Geomonas terrae</name>
    <dbReference type="NCBI Taxonomy" id="2562681"/>
    <lineage>
        <taxon>Bacteria</taxon>
        <taxon>Pseudomonadati</taxon>
        <taxon>Thermodesulfobacteriota</taxon>
        <taxon>Desulfuromonadia</taxon>
        <taxon>Geobacterales</taxon>
        <taxon>Geobacteraceae</taxon>
        <taxon>Geomonas</taxon>
    </lineage>
</organism>
<evidence type="ECO:0000256" key="1">
    <source>
        <dbReference type="ARBA" id="ARBA00022553"/>
    </source>
</evidence>
<keyword evidence="1 2" id="KW-0597">Phosphoprotein</keyword>
<feature type="modified residue" description="4-aspartylphosphate" evidence="2">
    <location>
        <position position="54"/>
    </location>
</feature>
<dbReference type="Pfam" id="PF00072">
    <property type="entry name" value="Response_reg"/>
    <property type="match status" value="1"/>
</dbReference>
<dbReference type="GO" id="GO:0000160">
    <property type="term" value="P:phosphorelay signal transduction system"/>
    <property type="evidence" value="ECO:0007669"/>
    <property type="project" value="InterPro"/>
</dbReference>
<comment type="caution">
    <text evidence="4">The sequence shown here is derived from an EMBL/GenBank/DDBJ whole genome shotgun (WGS) entry which is preliminary data.</text>
</comment>
<keyword evidence="5" id="KW-1185">Reference proteome</keyword>
<reference evidence="4 5" key="1">
    <citation type="submission" date="2019-04" db="EMBL/GenBank/DDBJ databases">
        <title>Geobacter oryzae sp. nov., ferric-reducing bacteria isolated from paddy soil.</title>
        <authorList>
            <person name="Xu Z."/>
            <person name="Masuda Y."/>
            <person name="Itoh H."/>
            <person name="Senoo K."/>
        </authorList>
    </citation>
    <scope>NUCLEOTIDE SEQUENCE [LARGE SCALE GENOMIC DNA]</scope>
    <source>
        <strain evidence="4 5">Red111</strain>
    </source>
</reference>
<dbReference type="InterPro" id="IPR011006">
    <property type="entry name" value="CheY-like_superfamily"/>
</dbReference>
<evidence type="ECO:0000313" key="4">
    <source>
        <dbReference type="EMBL" id="TGU72763.1"/>
    </source>
</evidence>
<dbReference type="Proteomes" id="UP000306416">
    <property type="component" value="Unassembled WGS sequence"/>
</dbReference>
<dbReference type="RefSeq" id="WP_135870236.1">
    <property type="nucleotide sequence ID" value="NZ_SRSC01000002.1"/>
</dbReference>
<dbReference type="PROSITE" id="PS50110">
    <property type="entry name" value="RESPONSE_REGULATORY"/>
    <property type="match status" value="1"/>
</dbReference>
<feature type="domain" description="Response regulatory" evidence="3">
    <location>
        <begin position="4"/>
        <end position="121"/>
    </location>
</feature>
<dbReference type="InterPro" id="IPR001789">
    <property type="entry name" value="Sig_transdc_resp-reg_receiver"/>
</dbReference>
<dbReference type="Gene3D" id="3.40.50.2300">
    <property type="match status" value="1"/>
</dbReference>
<accession>A0A4S1CH97</accession>
<evidence type="ECO:0000259" key="3">
    <source>
        <dbReference type="PROSITE" id="PS50110"/>
    </source>
</evidence>
<dbReference type="AlphaFoldDB" id="A0A4S1CH97"/>
<dbReference type="SUPFAM" id="SSF52172">
    <property type="entry name" value="CheY-like"/>
    <property type="match status" value="1"/>
</dbReference>
<name>A0A4S1CH97_9BACT</name>
<dbReference type="EMBL" id="SRSC01000002">
    <property type="protein sequence ID" value="TGU72763.1"/>
    <property type="molecule type" value="Genomic_DNA"/>
</dbReference>
<evidence type="ECO:0000313" key="5">
    <source>
        <dbReference type="Proteomes" id="UP000306416"/>
    </source>
</evidence>
<proteinExistence type="predicted"/>
<dbReference type="PANTHER" id="PTHR44591:SF3">
    <property type="entry name" value="RESPONSE REGULATORY DOMAIN-CONTAINING PROTEIN"/>
    <property type="match status" value="1"/>
</dbReference>
<sequence>MNEKILIIDDSELVLAMAKDALEQAGYLVLTATNGIEANRYIFSKERPDLIIMDIMMPMLDGNKKAKLLKENEVSRDIPILLLSSKSEAEMRALMAEAGANGYILKPFTAAQITDTVRSCLTRAC</sequence>